<dbReference type="Pfam" id="PF13692">
    <property type="entry name" value="Glyco_trans_1_4"/>
    <property type="match status" value="1"/>
</dbReference>
<gene>
    <name evidence="2" type="ORF">J3U87_15500</name>
</gene>
<dbReference type="Gene3D" id="3.40.50.2000">
    <property type="entry name" value="Glycogen Phosphorylase B"/>
    <property type="match status" value="2"/>
</dbReference>
<dbReference type="Pfam" id="PF13579">
    <property type="entry name" value="Glyco_trans_4_4"/>
    <property type="match status" value="1"/>
</dbReference>
<dbReference type="RefSeq" id="WP_237383953.1">
    <property type="nucleotide sequence ID" value="NZ_CP071793.1"/>
</dbReference>
<dbReference type="CDD" id="cd03794">
    <property type="entry name" value="GT4_WbuB-like"/>
    <property type="match status" value="1"/>
</dbReference>
<dbReference type="AlphaFoldDB" id="A0A8A4TWJ1"/>
<dbReference type="InterPro" id="IPR028098">
    <property type="entry name" value="Glyco_trans_4-like_N"/>
</dbReference>
<dbReference type="KEGG" id="scor:J3U87_15500"/>
<dbReference type="Proteomes" id="UP000663929">
    <property type="component" value="Chromosome"/>
</dbReference>
<dbReference type="GO" id="GO:0016757">
    <property type="term" value="F:glycosyltransferase activity"/>
    <property type="evidence" value="ECO:0007669"/>
    <property type="project" value="UniProtKB-ARBA"/>
</dbReference>
<evidence type="ECO:0000313" key="3">
    <source>
        <dbReference type="Proteomes" id="UP000663929"/>
    </source>
</evidence>
<dbReference type="PANTHER" id="PTHR12526:SF638">
    <property type="entry name" value="SPORE COAT PROTEIN SA"/>
    <property type="match status" value="1"/>
</dbReference>
<dbReference type="EMBL" id="CP071793">
    <property type="protein sequence ID" value="QTD53853.1"/>
    <property type="molecule type" value="Genomic_DNA"/>
</dbReference>
<dbReference type="PANTHER" id="PTHR12526">
    <property type="entry name" value="GLYCOSYLTRANSFERASE"/>
    <property type="match status" value="1"/>
</dbReference>
<evidence type="ECO:0000313" key="2">
    <source>
        <dbReference type="EMBL" id="QTD53853.1"/>
    </source>
</evidence>
<accession>A0A8A4TWJ1</accession>
<proteinExistence type="predicted"/>
<keyword evidence="3" id="KW-1185">Reference proteome</keyword>
<reference evidence="2" key="1">
    <citation type="submission" date="2021-03" db="EMBL/GenBank/DDBJ databases">
        <title>Acanthopleuribacteraceae sp. M133.</title>
        <authorList>
            <person name="Wang G."/>
        </authorList>
    </citation>
    <scope>NUCLEOTIDE SEQUENCE</scope>
    <source>
        <strain evidence="2">M133</strain>
    </source>
</reference>
<dbReference type="SUPFAM" id="SSF53756">
    <property type="entry name" value="UDP-Glycosyltransferase/glycogen phosphorylase"/>
    <property type="match status" value="1"/>
</dbReference>
<sequence length="406" mass="45049">MQIVVFYQYFSTPNGRWSTRFYHLAKHWTKRGHQVTVVTSVYDKSDLDELLGTHRRKRGWVRHLEVEGIRLVVLAIPISNRQSFSRRIASFLCYALLSCWFALRLPADLVIASSGPITVGLPALVARLVRRRRLVFECRDLWPEGAIALGALRNPLLTVPAFGLARACYRAASLVVTLSRDMADHLRGRFAVDRLAVVPNGVDLQAFADSESPAPAPSWLGDRQVLLYTGNLGPTNGSALIETCARRLEELGETRFLLVLLGEGPARASLQRLAEDLDTLVVLGPRPKREVVFWLRRALAALVPLADAPILATSSPNKLFEALAAGVPVIQTTDGWIAELLADHRCGYTVPPQDPDAVIEALRRLADDPEARRAAGRRARTLAREQFDLEKLADRYLASLHEAYGS</sequence>
<feature type="domain" description="Glycosyltransferase subfamily 4-like N-terminal" evidence="1">
    <location>
        <begin position="19"/>
        <end position="201"/>
    </location>
</feature>
<evidence type="ECO:0000259" key="1">
    <source>
        <dbReference type="Pfam" id="PF13579"/>
    </source>
</evidence>
<name>A0A8A4TWJ1_SULCO</name>
<organism evidence="2 3">
    <name type="scientific">Sulfidibacter corallicola</name>
    <dbReference type="NCBI Taxonomy" id="2818388"/>
    <lineage>
        <taxon>Bacteria</taxon>
        <taxon>Pseudomonadati</taxon>
        <taxon>Acidobacteriota</taxon>
        <taxon>Holophagae</taxon>
        <taxon>Acanthopleuribacterales</taxon>
        <taxon>Acanthopleuribacteraceae</taxon>
        <taxon>Sulfidibacter</taxon>
    </lineage>
</organism>
<protein>
    <submittedName>
        <fullName evidence="2">Glycosyltransferase family 4 protein</fullName>
    </submittedName>
</protein>